<gene>
    <name evidence="1" type="ORF">DPMN_111330</name>
</gene>
<accession>A0A9D4KEP6</accession>
<comment type="caution">
    <text evidence="1">The sequence shown here is derived from an EMBL/GenBank/DDBJ whole genome shotgun (WGS) entry which is preliminary data.</text>
</comment>
<dbReference type="Proteomes" id="UP000828390">
    <property type="component" value="Unassembled WGS sequence"/>
</dbReference>
<evidence type="ECO:0000313" key="1">
    <source>
        <dbReference type="EMBL" id="KAH3837927.1"/>
    </source>
</evidence>
<evidence type="ECO:0000313" key="2">
    <source>
        <dbReference type="Proteomes" id="UP000828390"/>
    </source>
</evidence>
<name>A0A9D4KEP6_DREPO</name>
<keyword evidence="2" id="KW-1185">Reference proteome</keyword>
<reference evidence="1" key="1">
    <citation type="journal article" date="2019" name="bioRxiv">
        <title>The Genome of the Zebra Mussel, Dreissena polymorpha: A Resource for Invasive Species Research.</title>
        <authorList>
            <person name="McCartney M.A."/>
            <person name="Auch B."/>
            <person name="Kono T."/>
            <person name="Mallez S."/>
            <person name="Zhang Y."/>
            <person name="Obille A."/>
            <person name="Becker A."/>
            <person name="Abrahante J.E."/>
            <person name="Garbe J."/>
            <person name="Badalamenti J.P."/>
            <person name="Herman A."/>
            <person name="Mangelson H."/>
            <person name="Liachko I."/>
            <person name="Sullivan S."/>
            <person name="Sone E.D."/>
            <person name="Koren S."/>
            <person name="Silverstein K.A.T."/>
            <person name="Beckman K.B."/>
            <person name="Gohl D.M."/>
        </authorList>
    </citation>
    <scope>NUCLEOTIDE SEQUENCE</scope>
    <source>
        <strain evidence="1">Duluth1</strain>
        <tissue evidence="1">Whole animal</tissue>
    </source>
</reference>
<dbReference type="EMBL" id="JAIWYP010000004">
    <property type="protein sequence ID" value="KAH3837927.1"/>
    <property type="molecule type" value="Genomic_DNA"/>
</dbReference>
<dbReference type="AlphaFoldDB" id="A0A9D4KEP6"/>
<organism evidence="1 2">
    <name type="scientific">Dreissena polymorpha</name>
    <name type="common">Zebra mussel</name>
    <name type="synonym">Mytilus polymorpha</name>
    <dbReference type="NCBI Taxonomy" id="45954"/>
    <lineage>
        <taxon>Eukaryota</taxon>
        <taxon>Metazoa</taxon>
        <taxon>Spiralia</taxon>
        <taxon>Lophotrochozoa</taxon>
        <taxon>Mollusca</taxon>
        <taxon>Bivalvia</taxon>
        <taxon>Autobranchia</taxon>
        <taxon>Heteroconchia</taxon>
        <taxon>Euheterodonta</taxon>
        <taxon>Imparidentia</taxon>
        <taxon>Neoheterodontei</taxon>
        <taxon>Myida</taxon>
        <taxon>Dreissenoidea</taxon>
        <taxon>Dreissenidae</taxon>
        <taxon>Dreissena</taxon>
    </lineage>
</organism>
<sequence length="96" mass="10550">MHMPNAFTTCVQINLHYKSTSNLFQPCICPNASTLKGVTEHVSKHIVNVRNLCRTLPGQSDLFAGNGTRCALPIEGPGGRVAVLEVRTCSVRFNFY</sequence>
<protein>
    <submittedName>
        <fullName evidence="1">Uncharacterized protein</fullName>
    </submittedName>
</protein>
<reference evidence="1" key="2">
    <citation type="submission" date="2020-11" db="EMBL/GenBank/DDBJ databases">
        <authorList>
            <person name="McCartney M.A."/>
            <person name="Auch B."/>
            <person name="Kono T."/>
            <person name="Mallez S."/>
            <person name="Becker A."/>
            <person name="Gohl D.M."/>
            <person name="Silverstein K.A.T."/>
            <person name="Koren S."/>
            <person name="Bechman K.B."/>
            <person name="Herman A."/>
            <person name="Abrahante J.E."/>
            <person name="Garbe J."/>
        </authorList>
    </citation>
    <scope>NUCLEOTIDE SEQUENCE</scope>
    <source>
        <strain evidence="1">Duluth1</strain>
        <tissue evidence="1">Whole animal</tissue>
    </source>
</reference>
<proteinExistence type="predicted"/>